<dbReference type="InParanoid" id="F4S3C6"/>
<dbReference type="EMBL" id="GL883143">
    <property type="protein sequence ID" value="EGG00862.1"/>
    <property type="molecule type" value="Genomic_DNA"/>
</dbReference>
<dbReference type="AlphaFoldDB" id="F4S3C6"/>
<sequence>MYLTKIADANPPEPATPGDRSKDLWWKSIVEAYGNNDLELGRAMLHGFTMMYGTPPYDPEALRSKRLQTRVETPDENQIDARPKRLRSASLVAGGSDTEEVQADTARDELTSRASKAKRKDRDIKDLVDPESEIIFVDKQFSNNNLLQLSAGINQRMTKLRAYVPLTVFNLEWIDKDFVKAGMKKPKSVKELQDGDKVFTYTGLTPKDELLMTYGEWIDAIDLFIRYVEERYHMGTTAKMLKKHKENVIKIRRSTACWMVALRYCMKVRRLVMQIQLGESGKREMCNAGALQEDLLRAAKDKAESARERNFAENPYASGQKSLEPNLATPATSTTTSAEKRQFASNNQNQRGGSGGREKNTGSWRGRGKRGGNGWQGRGGYYANHGNQENFQQGSSYGNYGAPSQGNFFAPHQSYHQQPYQPSYRGYGYQQHGNYRSWTEPSHQQNSSYTQNTNLGEGSSHGNTGARAGASSGGAKGGAGAKTAHLFHSATSTPVSLDPFCNYNKPEDSSTHAKYPQGIMPMMRMREQRDN</sequence>
<proteinExistence type="predicted"/>
<dbReference type="RefSeq" id="XP_007415936.1">
    <property type="nucleotide sequence ID" value="XM_007415874.1"/>
</dbReference>
<dbReference type="GeneID" id="18936421"/>
<reference evidence="3" key="1">
    <citation type="journal article" date="2011" name="Proc. Natl. Acad. Sci. U.S.A.">
        <title>Obligate biotrophy features unraveled by the genomic analysis of rust fungi.</title>
        <authorList>
            <person name="Duplessis S."/>
            <person name="Cuomo C.A."/>
            <person name="Lin Y.-C."/>
            <person name="Aerts A."/>
            <person name="Tisserant E."/>
            <person name="Veneault-Fourrey C."/>
            <person name="Joly D.L."/>
            <person name="Hacquard S."/>
            <person name="Amselem J."/>
            <person name="Cantarel B.L."/>
            <person name="Chiu R."/>
            <person name="Coutinho P.M."/>
            <person name="Feau N."/>
            <person name="Field M."/>
            <person name="Frey P."/>
            <person name="Gelhaye E."/>
            <person name="Goldberg J."/>
            <person name="Grabherr M.G."/>
            <person name="Kodira C.D."/>
            <person name="Kohler A."/>
            <person name="Kuees U."/>
            <person name="Lindquist E.A."/>
            <person name="Lucas S.M."/>
            <person name="Mago R."/>
            <person name="Mauceli E."/>
            <person name="Morin E."/>
            <person name="Murat C."/>
            <person name="Pangilinan J.L."/>
            <person name="Park R."/>
            <person name="Pearson M."/>
            <person name="Quesneville H."/>
            <person name="Rouhier N."/>
            <person name="Sakthikumar S."/>
            <person name="Salamov A.A."/>
            <person name="Schmutz J."/>
            <person name="Selles B."/>
            <person name="Shapiro H."/>
            <person name="Tanguay P."/>
            <person name="Tuskan G.A."/>
            <person name="Henrissat B."/>
            <person name="Van de Peer Y."/>
            <person name="Rouze P."/>
            <person name="Ellis J.G."/>
            <person name="Dodds P.N."/>
            <person name="Schein J.E."/>
            <person name="Zhong S."/>
            <person name="Hamelin R.C."/>
            <person name="Grigoriev I.V."/>
            <person name="Szabo L.J."/>
            <person name="Martin F."/>
        </authorList>
    </citation>
    <scope>NUCLEOTIDE SEQUENCE [LARGE SCALE GENOMIC DNA]</scope>
    <source>
        <strain evidence="3">98AG31 / pathotype 3-4-7</strain>
    </source>
</reference>
<feature type="compositionally biased region" description="Polar residues" evidence="1">
    <location>
        <begin position="385"/>
        <end position="407"/>
    </location>
</feature>
<feature type="region of interest" description="Disordered" evidence="1">
    <location>
        <begin position="91"/>
        <end position="122"/>
    </location>
</feature>
<feature type="compositionally biased region" description="Low complexity" evidence="1">
    <location>
        <begin position="328"/>
        <end position="337"/>
    </location>
</feature>
<feature type="compositionally biased region" description="Polar residues" evidence="1">
    <location>
        <begin position="431"/>
        <end position="463"/>
    </location>
</feature>
<dbReference type="VEuPathDB" id="FungiDB:MELLADRAFT_92952"/>
<accession>F4S3C6</accession>
<name>F4S3C6_MELLP</name>
<evidence type="ECO:0000256" key="1">
    <source>
        <dbReference type="SAM" id="MobiDB-lite"/>
    </source>
</evidence>
<keyword evidence="3" id="KW-1185">Reference proteome</keyword>
<dbReference type="Proteomes" id="UP000001072">
    <property type="component" value="Unassembled WGS sequence"/>
</dbReference>
<feature type="compositionally biased region" description="Gly residues" evidence="1">
    <location>
        <begin position="371"/>
        <end position="380"/>
    </location>
</feature>
<feature type="compositionally biased region" description="Low complexity" evidence="1">
    <location>
        <begin position="411"/>
        <end position="424"/>
    </location>
</feature>
<dbReference type="KEGG" id="mlr:MELLADRAFT_92952"/>
<protein>
    <submittedName>
        <fullName evidence="2">Uncharacterized protein</fullName>
    </submittedName>
</protein>
<feature type="region of interest" description="Disordered" evidence="1">
    <location>
        <begin position="1"/>
        <end position="21"/>
    </location>
</feature>
<evidence type="ECO:0000313" key="2">
    <source>
        <dbReference type="EMBL" id="EGG00862.1"/>
    </source>
</evidence>
<feature type="compositionally biased region" description="Gly residues" evidence="1">
    <location>
        <begin position="471"/>
        <end position="480"/>
    </location>
</feature>
<feature type="region of interest" description="Disordered" evidence="1">
    <location>
        <begin position="306"/>
        <end position="481"/>
    </location>
</feature>
<evidence type="ECO:0000313" key="3">
    <source>
        <dbReference type="Proteomes" id="UP000001072"/>
    </source>
</evidence>
<gene>
    <name evidence="2" type="ORF">MELLADRAFT_92952</name>
</gene>
<dbReference type="HOGENOM" id="CLU_024650_0_0_1"/>
<organism evidence="3">
    <name type="scientific">Melampsora larici-populina (strain 98AG31 / pathotype 3-4-7)</name>
    <name type="common">Poplar leaf rust fungus</name>
    <dbReference type="NCBI Taxonomy" id="747676"/>
    <lineage>
        <taxon>Eukaryota</taxon>
        <taxon>Fungi</taxon>
        <taxon>Dikarya</taxon>
        <taxon>Basidiomycota</taxon>
        <taxon>Pucciniomycotina</taxon>
        <taxon>Pucciniomycetes</taxon>
        <taxon>Pucciniales</taxon>
        <taxon>Melampsoraceae</taxon>
        <taxon>Melampsora</taxon>
    </lineage>
</organism>